<feature type="transmembrane region" description="Helical" evidence="2">
    <location>
        <begin position="93"/>
        <end position="112"/>
    </location>
</feature>
<keyword evidence="6" id="KW-1185">Reference proteome</keyword>
<feature type="region of interest" description="Disordered" evidence="1">
    <location>
        <begin position="1"/>
        <end position="20"/>
    </location>
</feature>
<feature type="domain" description="Acyltransferase 3" evidence="3">
    <location>
        <begin position="26"/>
        <end position="358"/>
    </location>
</feature>
<dbReference type="Pfam" id="PF19040">
    <property type="entry name" value="SGNH"/>
    <property type="match status" value="1"/>
</dbReference>
<name>A0ABS5XUL5_9MICO</name>
<proteinExistence type="predicted"/>
<feature type="transmembrane region" description="Helical" evidence="2">
    <location>
        <begin position="192"/>
        <end position="214"/>
    </location>
</feature>
<evidence type="ECO:0000313" key="6">
    <source>
        <dbReference type="Proteomes" id="UP000740605"/>
    </source>
</evidence>
<dbReference type="GO" id="GO:0016746">
    <property type="term" value="F:acyltransferase activity"/>
    <property type="evidence" value="ECO:0007669"/>
    <property type="project" value="UniProtKB-KW"/>
</dbReference>
<feature type="transmembrane region" description="Helical" evidence="2">
    <location>
        <begin position="318"/>
        <end position="335"/>
    </location>
</feature>
<feature type="transmembrane region" description="Helical" evidence="2">
    <location>
        <begin position="51"/>
        <end position="72"/>
    </location>
</feature>
<dbReference type="Pfam" id="PF01757">
    <property type="entry name" value="Acyl_transf_3"/>
    <property type="match status" value="1"/>
</dbReference>
<dbReference type="RefSeq" id="WP_215487469.1">
    <property type="nucleotide sequence ID" value="NZ_BAAAPJ010000002.1"/>
</dbReference>
<dbReference type="InterPro" id="IPR043968">
    <property type="entry name" value="SGNH"/>
</dbReference>
<evidence type="ECO:0000256" key="1">
    <source>
        <dbReference type="SAM" id="MobiDB-lite"/>
    </source>
</evidence>
<reference evidence="5 6" key="1">
    <citation type="submission" date="2021-03" db="EMBL/GenBank/DDBJ databases">
        <title>Microbacterium pauli sp. nov., isolated from microfiltered milk.</title>
        <authorList>
            <person name="Bellassi P."/>
            <person name="Fontana A."/>
            <person name="Callegari M.L."/>
            <person name="Lorenzo M."/>
            <person name="Cappa F."/>
        </authorList>
    </citation>
    <scope>NUCLEOTIDE SEQUENCE [LARGE SCALE GENOMIC DNA]</scope>
    <source>
        <strain evidence="5 6">DSM 18909</strain>
    </source>
</reference>
<feature type="transmembrane region" description="Helical" evidence="2">
    <location>
        <begin position="379"/>
        <end position="403"/>
    </location>
</feature>
<keyword evidence="2" id="KW-0812">Transmembrane</keyword>
<evidence type="ECO:0000313" key="5">
    <source>
        <dbReference type="EMBL" id="MBT8798229.1"/>
    </source>
</evidence>
<dbReference type="PANTHER" id="PTHR23028:SF53">
    <property type="entry name" value="ACYL_TRANSF_3 DOMAIN-CONTAINING PROTEIN"/>
    <property type="match status" value="1"/>
</dbReference>
<dbReference type="Proteomes" id="UP000740605">
    <property type="component" value="Unassembled WGS sequence"/>
</dbReference>
<dbReference type="EMBL" id="JAFLHG010000007">
    <property type="protein sequence ID" value="MBT8798229.1"/>
    <property type="molecule type" value="Genomic_DNA"/>
</dbReference>
<comment type="caution">
    <text evidence="5">The sequence shown here is derived from an EMBL/GenBank/DDBJ whole genome shotgun (WGS) entry which is preliminary data.</text>
</comment>
<accession>A0ABS5XUL5</accession>
<dbReference type="InterPro" id="IPR002656">
    <property type="entry name" value="Acyl_transf_3_dom"/>
</dbReference>
<feature type="transmembrane region" description="Helical" evidence="2">
    <location>
        <begin position="277"/>
        <end position="297"/>
    </location>
</feature>
<evidence type="ECO:0000256" key="2">
    <source>
        <dbReference type="SAM" id="Phobius"/>
    </source>
</evidence>
<feature type="transmembrane region" description="Helical" evidence="2">
    <location>
        <begin position="252"/>
        <end position="271"/>
    </location>
</feature>
<dbReference type="PANTHER" id="PTHR23028">
    <property type="entry name" value="ACETYLTRANSFERASE"/>
    <property type="match status" value="1"/>
</dbReference>
<feature type="domain" description="SGNH" evidence="4">
    <location>
        <begin position="472"/>
        <end position="699"/>
    </location>
</feature>
<keyword evidence="2" id="KW-0472">Membrane</keyword>
<feature type="transmembrane region" description="Helical" evidence="2">
    <location>
        <begin position="164"/>
        <end position="180"/>
    </location>
</feature>
<keyword evidence="2" id="KW-1133">Transmembrane helix</keyword>
<feature type="transmembrane region" description="Helical" evidence="2">
    <location>
        <begin position="341"/>
        <end position="358"/>
    </location>
</feature>
<keyword evidence="5" id="KW-0808">Transferase</keyword>
<feature type="transmembrane region" description="Helical" evidence="2">
    <location>
        <begin position="220"/>
        <end position="240"/>
    </location>
</feature>
<sequence length="706" mass="75086">MTSSLAQTAARGGSADAPGSRAFRSDIQALRAVAITAVVLNHLWPTRFSGGYVGVDVFFVISGFLITAHLFGEVARTGGIRLGRFYARRIRRLLPAALLVLAVTAGLVAAFLPYARWSRNAIEIIASATYVENWTLAAMSVNYSALNDAASAAQHFWSLSVEEQFYLVWPIVMLGAVWAASRLGRPERQRTVILVTLAAVACASLVSSIVYTAAHPAPAYFATFTRAWEFALGGLVALGVSRLRAPQGLRYALIAAGLGLIVYPVFAFGPATPFPGSAALLPAIGTAAVIAAGSLGTRTRFSPVFEWRPVQWVGDVSYSLYLWHWPLIVVAPFVLGRELSGPIRIAILAVALVLAWATRRWVEKPAQTWPIWSGSVRRAVTGMAAGWAVIAVLVGLLLVGSAVRSAADAPSASPPQGSCAGPNALVAQNDCPDPFGPAGSVEMGPKNEYFYTPPECGEFLDILRYGDTSTTHRCDFSGGDAGAPDVWLVGDSHAQQWQGPLFDLAREHGWRVTISFIGGCPVADVAYVGFRSPGTTAAIDTCRRWNHDLAQAITADVPDLVVTSMAARHELVDDGSGTDATTQYVAGLQRTWAPWTEAGSRILVIADPPYNGEVRSPDCVALNTGDPAACARPRSEAQPADPLVAAVSAVGDPRVALFDPTPYLCDDSLCYGVVGGIPVYYDADHLNLEYARLLAPMIEAALPLSP</sequence>
<protein>
    <submittedName>
        <fullName evidence="5">Acyltransferase</fullName>
    </submittedName>
</protein>
<dbReference type="InterPro" id="IPR050879">
    <property type="entry name" value="Acyltransferase_3"/>
</dbReference>
<keyword evidence="5" id="KW-0012">Acyltransferase</keyword>
<evidence type="ECO:0000259" key="3">
    <source>
        <dbReference type="Pfam" id="PF01757"/>
    </source>
</evidence>
<evidence type="ECO:0000259" key="4">
    <source>
        <dbReference type="Pfam" id="PF19040"/>
    </source>
</evidence>
<organism evidence="5 6">
    <name type="scientific">Microbacterium flavum</name>
    <dbReference type="NCBI Taxonomy" id="415216"/>
    <lineage>
        <taxon>Bacteria</taxon>
        <taxon>Bacillati</taxon>
        <taxon>Actinomycetota</taxon>
        <taxon>Actinomycetes</taxon>
        <taxon>Micrococcales</taxon>
        <taxon>Microbacteriaceae</taxon>
        <taxon>Microbacterium</taxon>
    </lineage>
</organism>
<gene>
    <name evidence="5" type="ORF">J0P97_09110</name>
</gene>